<keyword evidence="2" id="KW-1185">Reference proteome</keyword>
<evidence type="ECO:0000313" key="2">
    <source>
        <dbReference type="Proteomes" id="UP000829447"/>
    </source>
</evidence>
<gene>
    <name evidence="1" type="ORF">PGIGA_G00198670</name>
</gene>
<evidence type="ECO:0000313" key="1">
    <source>
        <dbReference type="EMBL" id="MCI4377023.1"/>
    </source>
</evidence>
<dbReference type="EMBL" id="CM040457">
    <property type="protein sequence ID" value="MCI4377023.1"/>
    <property type="molecule type" value="Genomic_DNA"/>
</dbReference>
<sequence length="57" mass="6383">MKKKKTNRNNGADAEAGVSDVTYAEIELKPMKKAKRIKEKASVGDDTVYSEVKHNME</sequence>
<dbReference type="Proteomes" id="UP000829447">
    <property type="component" value="Linkage Group LG4"/>
</dbReference>
<protein>
    <submittedName>
        <fullName evidence="1">Uncharacterized protein</fullName>
    </submittedName>
</protein>
<comment type="caution">
    <text evidence="1">The sequence shown here is derived from an EMBL/GenBank/DDBJ whole genome shotgun (WGS) entry which is preliminary data.</text>
</comment>
<proteinExistence type="predicted"/>
<organism evidence="1 2">
    <name type="scientific">Pangasianodon gigas</name>
    <name type="common">Mekong giant catfish</name>
    <name type="synonym">Pangasius gigas</name>
    <dbReference type="NCBI Taxonomy" id="30993"/>
    <lineage>
        <taxon>Eukaryota</taxon>
        <taxon>Metazoa</taxon>
        <taxon>Chordata</taxon>
        <taxon>Craniata</taxon>
        <taxon>Vertebrata</taxon>
        <taxon>Euteleostomi</taxon>
        <taxon>Actinopterygii</taxon>
        <taxon>Neopterygii</taxon>
        <taxon>Teleostei</taxon>
        <taxon>Ostariophysi</taxon>
        <taxon>Siluriformes</taxon>
        <taxon>Pangasiidae</taxon>
        <taxon>Pangasianodon</taxon>
    </lineage>
</organism>
<reference evidence="1 2" key="1">
    <citation type="journal article" date="2022" name="bioRxiv">
        <title>An ancient truncated duplication of the anti-Mullerian hormone receptor type 2 gene is a potential conserved master sex determinant in the Pangasiidae catfish family.</title>
        <authorList>
            <person name="Wen M."/>
            <person name="Pan Q."/>
            <person name="Jouanno E."/>
            <person name="Montfort J."/>
            <person name="Zahm M."/>
            <person name="Cabau C."/>
            <person name="Klopp C."/>
            <person name="Iampietro C."/>
            <person name="Roques C."/>
            <person name="Bouchez O."/>
            <person name="Castinel A."/>
            <person name="Donnadieu C."/>
            <person name="Parrinello H."/>
            <person name="Poncet C."/>
            <person name="Belmonte E."/>
            <person name="Gautier V."/>
            <person name="Avarre J.-C."/>
            <person name="Dugue R."/>
            <person name="Gustiano R."/>
            <person name="Ha T.T.T."/>
            <person name="Campet M."/>
            <person name="Sriphairoj K."/>
            <person name="Ribolli J."/>
            <person name="de Almeida F.L."/>
            <person name="Desvignes T."/>
            <person name="Postlethwait J.H."/>
            <person name="Bucao C.F."/>
            <person name="Robinson-Rechavi M."/>
            <person name="Bobe J."/>
            <person name="Herpin A."/>
            <person name="Guiguen Y."/>
        </authorList>
    </citation>
    <scope>NUCLEOTIDE SEQUENCE [LARGE SCALE GENOMIC DNA]</scope>
    <source>
        <strain evidence="1">YG-Dec2019</strain>
    </source>
</reference>
<accession>A0ACC5WD81</accession>
<name>A0ACC5WD81_PANGG</name>